<evidence type="ECO:0008006" key="4">
    <source>
        <dbReference type="Google" id="ProtNLM"/>
    </source>
</evidence>
<proteinExistence type="predicted"/>
<organism evidence="2 3">
    <name type="scientific">Streptomyces atriruber</name>
    <dbReference type="NCBI Taxonomy" id="545121"/>
    <lineage>
        <taxon>Bacteria</taxon>
        <taxon>Bacillati</taxon>
        <taxon>Actinomycetota</taxon>
        <taxon>Actinomycetes</taxon>
        <taxon>Kitasatosporales</taxon>
        <taxon>Streptomycetaceae</taxon>
        <taxon>Streptomyces</taxon>
    </lineage>
</organism>
<dbReference type="RefSeq" id="WP_359351677.1">
    <property type="nucleotide sequence ID" value="NZ_JBEYXV010000011.1"/>
</dbReference>
<dbReference type="Proteomes" id="UP001551176">
    <property type="component" value="Unassembled WGS sequence"/>
</dbReference>
<dbReference type="EMBL" id="JBEYXV010000011">
    <property type="protein sequence ID" value="MEU6823325.1"/>
    <property type="molecule type" value="Genomic_DNA"/>
</dbReference>
<protein>
    <recommendedName>
        <fullName evidence="4">HEAT repeat domain-containing protein</fullName>
    </recommendedName>
</protein>
<name>A0ABV3BSB2_9ACTN</name>
<evidence type="ECO:0000313" key="3">
    <source>
        <dbReference type="Proteomes" id="UP001551176"/>
    </source>
</evidence>
<keyword evidence="3" id="KW-1185">Reference proteome</keyword>
<evidence type="ECO:0000313" key="2">
    <source>
        <dbReference type="EMBL" id="MEU6823325.1"/>
    </source>
</evidence>
<feature type="region of interest" description="Disordered" evidence="1">
    <location>
        <begin position="25"/>
        <end position="55"/>
    </location>
</feature>
<gene>
    <name evidence="2" type="ORF">ABZ921_22045</name>
</gene>
<feature type="region of interest" description="Disordered" evidence="1">
    <location>
        <begin position="111"/>
        <end position="162"/>
    </location>
</feature>
<evidence type="ECO:0000256" key="1">
    <source>
        <dbReference type="SAM" id="MobiDB-lite"/>
    </source>
</evidence>
<accession>A0ABV3BSB2</accession>
<sequence length="1192" mass="127673">MGSAKRRLWEHLRELRMKAEAARRAQGLSVSQATVEREVKASGHIGAPGFSGQRINDWTPEEPGTMSVPQSRSHDRVVALAELWAEWAGDPAPGRALRDLLDEACDEWKHERTNGASGRASAEHEASAGRGTPPPPGASPTSGARPTPGAPPTPTAPTAHRTATDLTPWLLEVREAPLPDRPAEPPALTPYLSRDHDHALREYLESAVSGGPSALGVLTGDSSTGKTRALYEAVLAVAPDRRLLRPPTARALLDLIAAGEVGGGCVLWLNEVQRILLDREGNDAAVELTTVLQEQPGIVAVATLWEDPYWRRFTAQGRDDDPARHTRLLLTGAHARRFRVPRRLTPEELDEWRQLARDREDARLHSAGRAGAADGQVVQHLSGGPELLDAYLSGPEGHFTAREHALVTAALDARRLGHQTPPGGDLLAAAADASLAPHHRASHADWAGPDLAALTDGVRGDGSRADIRSTLTPLRAVRESAGARPRYEPADYLLQHTAPPHAAPAGTAALWEALIGHTHDTEDLHRLQAAAWRRGLFRYALRLDRRAALAGSDDAYVRILERTRRHPDAARAAVWVAAHVDPSDGRVVEELLTELHAAGVQEAVDTLARRVVGAADPADVQAVGELALRLAAQGVTAEVVDALVDSLAAHVDRTGPEHIIWALPHLVKATAGRPARRVVGPLAHRAAVHADLTNTWRTTRLLEVLGTVGEPRAAAVLAARIVDGAPDLDPDELPWLIGALQAAGAEHAAHDLLALDPATRTGLTDVGTVSRLLQVLGEAGDEGGVRTLLGRSPARHIDVVGHPDFFDIASVLCQFLMELRELRELGAEEEFAMLAERVAEGADLEDPGAMASLLDLFHHTGRPELVRRVLARQPVAELFYEDPEELRGLLCALLTVGAEAEFEALVSEVVSHVTLTAPDDVGEVIALLWEVGGERALAPLLAAALAHTPADEMFFLVRELSLAGAEVASARLARHIAEHIERPSVDAMEFVLWAFTEVGRSEAVEILFDRGLLDGLDTVRYEGREALAGLVDTLCAAGKREAAREIADRAAAGIALTDVYAISTLLKTLTAHGFTRARTVLIRRAAAGAGLSHVNSVARLIEEFLAAGADDAVDVLLRRDPLGQIDRGWATESCHEALVAALRKAGAPQGDEYARWARGAGELPVESCLPHGVELDGSPAAPWSWASVMEQP</sequence>
<reference evidence="2 3" key="1">
    <citation type="submission" date="2024-06" db="EMBL/GenBank/DDBJ databases">
        <title>The Natural Products Discovery Center: Release of the First 8490 Sequenced Strains for Exploring Actinobacteria Biosynthetic Diversity.</title>
        <authorList>
            <person name="Kalkreuter E."/>
            <person name="Kautsar S.A."/>
            <person name="Yang D."/>
            <person name="Bader C.D."/>
            <person name="Teijaro C.N."/>
            <person name="Fluegel L."/>
            <person name="Davis C.M."/>
            <person name="Simpson J.R."/>
            <person name="Lauterbach L."/>
            <person name="Steele A.D."/>
            <person name="Gui C."/>
            <person name="Meng S."/>
            <person name="Li G."/>
            <person name="Viehrig K."/>
            <person name="Ye F."/>
            <person name="Su P."/>
            <person name="Kiefer A.F."/>
            <person name="Nichols A."/>
            <person name="Cepeda A.J."/>
            <person name="Yan W."/>
            <person name="Fan B."/>
            <person name="Jiang Y."/>
            <person name="Adhikari A."/>
            <person name="Zheng C.-J."/>
            <person name="Schuster L."/>
            <person name="Cowan T.M."/>
            <person name="Smanski M.J."/>
            <person name="Chevrette M.G."/>
            <person name="De Carvalho L.P.S."/>
            <person name="Shen B."/>
        </authorList>
    </citation>
    <scope>NUCLEOTIDE SEQUENCE [LARGE SCALE GENOMIC DNA]</scope>
    <source>
        <strain evidence="2 3">NPDC046838</strain>
    </source>
</reference>
<comment type="caution">
    <text evidence="2">The sequence shown here is derived from an EMBL/GenBank/DDBJ whole genome shotgun (WGS) entry which is preliminary data.</text>
</comment>